<protein>
    <submittedName>
        <fullName evidence="1">Uncharacterized protein</fullName>
    </submittedName>
</protein>
<dbReference type="OrthoDB" id="427421at2"/>
<dbReference type="eggNOG" id="ENOG5031UWE">
    <property type="taxonomic scope" value="Bacteria"/>
</dbReference>
<organism evidence="1 2">
    <name type="scientific">Crocosphaera chwakensis CCY0110</name>
    <dbReference type="NCBI Taxonomy" id="391612"/>
    <lineage>
        <taxon>Bacteria</taxon>
        <taxon>Bacillati</taxon>
        <taxon>Cyanobacteriota</taxon>
        <taxon>Cyanophyceae</taxon>
        <taxon>Oscillatoriophycideae</taxon>
        <taxon>Chroococcales</taxon>
        <taxon>Aphanothecaceae</taxon>
        <taxon>Crocosphaera</taxon>
        <taxon>Crocosphaera chwakensis</taxon>
    </lineage>
</organism>
<comment type="caution">
    <text evidence="1">The sequence shown here is derived from an EMBL/GenBank/DDBJ whole genome shotgun (WGS) entry which is preliminary data.</text>
</comment>
<evidence type="ECO:0000313" key="2">
    <source>
        <dbReference type="Proteomes" id="UP000003781"/>
    </source>
</evidence>
<dbReference type="RefSeq" id="WP_008278503.1">
    <property type="nucleotide sequence ID" value="NZ_AAXW01000084.1"/>
</dbReference>
<name>A3IYN7_9CHRO</name>
<dbReference type="AlphaFoldDB" id="A3IYN7"/>
<reference evidence="1 2" key="1">
    <citation type="submission" date="2007-03" db="EMBL/GenBank/DDBJ databases">
        <authorList>
            <person name="Stal L."/>
            <person name="Ferriera S."/>
            <person name="Johnson J."/>
            <person name="Kravitz S."/>
            <person name="Beeson K."/>
            <person name="Sutton G."/>
            <person name="Rogers Y.-H."/>
            <person name="Friedman R."/>
            <person name="Frazier M."/>
            <person name="Venter J.C."/>
        </authorList>
    </citation>
    <scope>NUCLEOTIDE SEQUENCE [LARGE SCALE GENOMIC DNA]</scope>
    <source>
        <strain evidence="1 2">CCY0110</strain>
    </source>
</reference>
<gene>
    <name evidence="1" type="ORF">CY0110_06474</name>
</gene>
<evidence type="ECO:0000313" key="1">
    <source>
        <dbReference type="EMBL" id="EAZ88423.1"/>
    </source>
</evidence>
<sequence length="71" mass="8125">MKRKKLIPLPWKTRERIKAFSQVFPNVPLLESPTTGDQLSNVIDCLQPIAKSESAAFSLLRELDSYRCYGE</sequence>
<keyword evidence="2" id="KW-1185">Reference proteome</keyword>
<dbReference type="EMBL" id="AAXW01000084">
    <property type="protein sequence ID" value="EAZ88423.1"/>
    <property type="molecule type" value="Genomic_DNA"/>
</dbReference>
<proteinExistence type="predicted"/>
<accession>A3IYN7</accession>
<dbReference type="Proteomes" id="UP000003781">
    <property type="component" value="Unassembled WGS sequence"/>
</dbReference>